<keyword evidence="2" id="KW-1133">Transmembrane helix</keyword>
<reference evidence="4" key="1">
    <citation type="submission" date="2023-07" db="EMBL/GenBank/DDBJ databases">
        <title>Description of three actinobacteria isolated from air of manufacturing shop in a pharmaceutical factory.</title>
        <authorList>
            <person name="Zhang D.-F."/>
        </authorList>
    </citation>
    <scope>NUCLEOTIDE SEQUENCE [LARGE SCALE GENOMIC DNA]</scope>
    <source>
        <strain evidence="4">CCTCC AB 2011122</strain>
    </source>
</reference>
<evidence type="ECO:0000256" key="2">
    <source>
        <dbReference type="SAM" id="Phobius"/>
    </source>
</evidence>
<keyword evidence="2" id="KW-0812">Transmembrane</keyword>
<dbReference type="EMBL" id="JAVKGS010000001">
    <property type="protein sequence ID" value="MDR5690471.1"/>
    <property type="molecule type" value="Genomic_DNA"/>
</dbReference>
<dbReference type="Proteomes" id="UP001260072">
    <property type="component" value="Unassembled WGS sequence"/>
</dbReference>
<evidence type="ECO:0000256" key="1">
    <source>
        <dbReference type="SAM" id="MobiDB-lite"/>
    </source>
</evidence>
<comment type="caution">
    <text evidence="3">The sequence shown here is derived from an EMBL/GenBank/DDBJ whole genome shotgun (WGS) entry which is preliminary data.</text>
</comment>
<feature type="compositionally biased region" description="Basic and acidic residues" evidence="1">
    <location>
        <begin position="1"/>
        <end position="22"/>
    </location>
</feature>
<keyword evidence="2" id="KW-0472">Membrane</keyword>
<organism evidence="3 4">
    <name type="scientific">Agromyces indicus</name>
    <dbReference type="NCBI Taxonomy" id="758919"/>
    <lineage>
        <taxon>Bacteria</taxon>
        <taxon>Bacillati</taxon>
        <taxon>Actinomycetota</taxon>
        <taxon>Actinomycetes</taxon>
        <taxon>Micrococcales</taxon>
        <taxon>Microbacteriaceae</taxon>
        <taxon>Agromyces</taxon>
    </lineage>
</organism>
<accession>A0ABU1FGA0</accession>
<dbReference type="RefSeq" id="WP_310519213.1">
    <property type="nucleotide sequence ID" value="NZ_BAABBS010000001.1"/>
</dbReference>
<feature type="transmembrane region" description="Helical" evidence="2">
    <location>
        <begin position="49"/>
        <end position="71"/>
    </location>
</feature>
<evidence type="ECO:0000313" key="3">
    <source>
        <dbReference type="EMBL" id="MDR5690471.1"/>
    </source>
</evidence>
<evidence type="ECO:0000313" key="4">
    <source>
        <dbReference type="Proteomes" id="UP001260072"/>
    </source>
</evidence>
<feature type="region of interest" description="Disordered" evidence="1">
    <location>
        <begin position="1"/>
        <end position="41"/>
    </location>
</feature>
<keyword evidence="4" id="KW-1185">Reference proteome</keyword>
<gene>
    <name evidence="3" type="ORF">RH861_00165</name>
</gene>
<feature type="transmembrane region" description="Helical" evidence="2">
    <location>
        <begin position="91"/>
        <end position="111"/>
    </location>
</feature>
<sequence length="119" mass="12788">MTDDTRRDDDDRRDDIRDRDLVEGLEPGVRDTGAGVGEYGPGGRTKTPVHLVVGAILVVIGLIGIALYAFMPRSTPVEGDAQADYVLQATIIIGAAAFFGVGLLLIARGLVLRRRGRRT</sequence>
<name>A0ABU1FGA0_9MICO</name>
<proteinExistence type="predicted"/>
<protein>
    <submittedName>
        <fullName evidence="3">Uncharacterized protein</fullName>
    </submittedName>
</protein>